<feature type="transmembrane region" description="Helical" evidence="1">
    <location>
        <begin position="59"/>
        <end position="79"/>
    </location>
</feature>
<comment type="caution">
    <text evidence="2">The sequence shown here is derived from an EMBL/GenBank/DDBJ whole genome shotgun (WGS) entry which is preliminary data.</text>
</comment>
<organism evidence="2 3">
    <name type="scientific">[Anoxybacillus] calidus</name>
    <dbReference type="NCBI Taxonomy" id="575178"/>
    <lineage>
        <taxon>Bacteria</taxon>
        <taxon>Bacillati</taxon>
        <taxon>Bacillota</taxon>
        <taxon>Bacilli</taxon>
        <taxon>Bacillales</taxon>
        <taxon>Anoxybacillaceae</taxon>
        <taxon>Paranoxybacillus</taxon>
    </lineage>
</organism>
<evidence type="ECO:0000313" key="2">
    <source>
        <dbReference type="EMBL" id="MBA2871343.1"/>
    </source>
</evidence>
<evidence type="ECO:0000313" key="3">
    <source>
        <dbReference type="Proteomes" id="UP000580891"/>
    </source>
</evidence>
<accession>A0A7W0BUZ7</accession>
<protein>
    <submittedName>
        <fullName evidence="2">Uncharacterized protein</fullName>
    </submittedName>
</protein>
<dbReference type="AlphaFoldDB" id="A0A7W0BUZ7"/>
<dbReference type="Proteomes" id="UP000580891">
    <property type="component" value="Unassembled WGS sequence"/>
</dbReference>
<name>A0A7W0BUZ7_9BACL</name>
<keyword evidence="1" id="KW-1133">Transmembrane helix</keyword>
<dbReference type="EMBL" id="JACDUU010000003">
    <property type="protein sequence ID" value="MBA2871343.1"/>
    <property type="molecule type" value="Genomic_DNA"/>
</dbReference>
<keyword evidence="1" id="KW-0472">Membrane</keyword>
<reference evidence="2 3" key="1">
    <citation type="submission" date="2020-07" db="EMBL/GenBank/DDBJ databases">
        <title>Genomic Encyclopedia of Type Strains, Phase IV (KMG-IV): sequencing the most valuable type-strain genomes for metagenomic binning, comparative biology and taxonomic classification.</title>
        <authorList>
            <person name="Goeker M."/>
        </authorList>
    </citation>
    <scope>NUCLEOTIDE SEQUENCE [LARGE SCALE GENOMIC DNA]</scope>
    <source>
        <strain evidence="2 3">DSM 25220</strain>
    </source>
</reference>
<dbReference type="RefSeq" id="WP_181537177.1">
    <property type="nucleotide sequence ID" value="NZ_JACDUU010000003.1"/>
</dbReference>
<gene>
    <name evidence="2" type="ORF">HNQ85_001613</name>
</gene>
<evidence type="ECO:0000256" key="1">
    <source>
        <dbReference type="SAM" id="Phobius"/>
    </source>
</evidence>
<sequence>MGLVLFSIVFILVGLFVMWKAIFGTKKEVKEFSSGIPADFSDFFLMIIYKLFPPILRRVFLFLLGLSIVVGFIYLLFFYRS</sequence>
<keyword evidence="3" id="KW-1185">Reference proteome</keyword>
<proteinExistence type="predicted"/>
<keyword evidence="1" id="KW-0812">Transmembrane</keyword>